<dbReference type="EMBL" id="CAACVG010014759">
    <property type="protein sequence ID" value="VEN63644.1"/>
    <property type="molecule type" value="Genomic_DNA"/>
</dbReference>
<accession>A0A653DTY2</accession>
<keyword evidence="2" id="KW-1185">Reference proteome</keyword>
<gene>
    <name evidence="1" type="ORF">CALMAC_LOCUS20421</name>
</gene>
<name>A0A653DTY2_CALMS</name>
<proteinExistence type="predicted"/>
<organism evidence="1 2">
    <name type="scientific">Callosobruchus maculatus</name>
    <name type="common">Southern cowpea weevil</name>
    <name type="synonym">Pulse bruchid</name>
    <dbReference type="NCBI Taxonomy" id="64391"/>
    <lineage>
        <taxon>Eukaryota</taxon>
        <taxon>Metazoa</taxon>
        <taxon>Ecdysozoa</taxon>
        <taxon>Arthropoda</taxon>
        <taxon>Hexapoda</taxon>
        <taxon>Insecta</taxon>
        <taxon>Pterygota</taxon>
        <taxon>Neoptera</taxon>
        <taxon>Endopterygota</taxon>
        <taxon>Coleoptera</taxon>
        <taxon>Polyphaga</taxon>
        <taxon>Cucujiformia</taxon>
        <taxon>Chrysomeloidea</taxon>
        <taxon>Chrysomelidae</taxon>
        <taxon>Bruchinae</taxon>
        <taxon>Bruchini</taxon>
        <taxon>Callosobruchus</taxon>
    </lineage>
</organism>
<evidence type="ECO:0008006" key="3">
    <source>
        <dbReference type="Google" id="ProtNLM"/>
    </source>
</evidence>
<dbReference type="Proteomes" id="UP000410492">
    <property type="component" value="Unassembled WGS sequence"/>
</dbReference>
<sequence>MRELRDDSLVDLKFMMEDSGMGKTFLYSEIKHGRLPSPHKFGRASKWVYADYQNWKHSYFSPLQKAS</sequence>
<protein>
    <recommendedName>
        <fullName evidence="3">AlpA family phage regulatory protein</fullName>
    </recommendedName>
</protein>
<evidence type="ECO:0000313" key="2">
    <source>
        <dbReference type="Proteomes" id="UP000410492"/>
    </source>
</evidence>
<dbReference type="AlphaFoldDB" id="A0A653DTY2"/>
<dbReference type="Gene3D" id="1.10.238.160">
    <property type="match status" value="1"/>
</dbReference>
<evidence type="ECO:0000313" key="1">
    <source>
        <dbReference type="EMBL" id="VEN63644.1"/>
    </source>
</evidence>
<reference evidence="1 2" key="1">
    <citation type="submission" date="2019-01" db="EMBL/GenBank/DDBJ databases">
        <authorList>
            <person name="Sayadi A."/>
        </authorList>
    </citation>
    <scope>NUCLEOTIDE SEQUENCE [LARGE SCALE GENOMIC DNA]</scope>
</reference>